<evidence type="ECO:0000313" key="2">
    <source>
        <dbReference type="Proteomes" id="UP000800303"/>
    </source>
</evidence>
<evidence type="ECO:0000313" key="1">
    <source>
        <dbReference type="EMBL" id="NGZ77787.1"/>
    </source>
</evidence>
<accession>A0ABX0FED2</accession>
<protein>
    <submittedName>
        <fullName evidence="1">Thymidylate synthase</fullName>
    </submittedName>
</protein>
<proteinExistence type="predicted"/>
<dbReference type="Proteomes" id="UP000800303">
    <property type="component" value="Unassembled WGS sequence"/>
</dbReference>
<dbReference type="Pfam" id="PF13376">
    <property type="entry name" value="OmdA"/>
    <property type="match status" value="1"/>
</dbReference>
<organism evidence="1 2">
    <name type="scientific">Saccharibacillus alkalitolerans</name>
    <dbReference type="NCBI Taxonomy" id="2705290"/>
    <lineage>
        <taxon>Bacteria</taxon>
        <taxon>Bacillati</taxon>
        <taxon>Bacillota</taxon>
        <taxon>Bacilli</taxon>
        <taxon>Bacillales</taxon>
        <taxon>Paenibacillaceae</taxon>
        <taxon>Saccharibacillus</taxon>
    </lineage>
</organism>
<comment type="caution">
    <text evidence="1">The sequence shown here is derived from an EMBL/GenBank/DDBJ whole genome shotgun (WGS) entry which is preliminary data.</text>
</comment>
<keyword evidence="2" id="KW-1185">Reference proteome</keyword>
<reference evidence="1 2" key="1">
    <citation type="submission" date="2020-01" db="EMBL/GenBank/DDBJ databases">
        <title>Polyphasic characterisation and genomic insights into a novel alkali tolerant bacterium VR-M41.</title>
        <authorList>
            <person name="Vemuluri V.R."/>
        </authorList>
    </citation>
    <scope>NUCLEOTIDE SEQUENCE [LARGE SCALE GENOMIC DNA]</scope>
    <source>
        <strain evidence="1 2">VR-M41</strain>
    </source>
</reference>
<name>A0ABX0FED2_9BACL</name>
<sequence length="194" mass="22816">MDETENRNPVRAEITTRQELRRWLEKYAASAKCAWVLVGMKPSPGKLLYLDAVEECLCFGWIDGVKKTLPEGGVAQRISPRARGSSWTELNKQRALRLERMGLMREEGRRVYPPSGLDSFAIDEEIERRLREDPQVYANFSAFPELYRRIRLDTIQGCRRQPELFERRLNKLIAHTRENRMYGRWDDDGRLSDR</sequence>
<dbReference type="RefSeq" id="WP_166278901.1">
    <property type="nucleotide sequence ID" value="NZ_JAAFGS010000010.1"/>
</dbReference>
<gene>
    <name evidence="1" type="ORF">GYN08_21055</name>
</gene>
<dbReference type="EMBL" id="JAAFGS010000010">
    <property type="protein sequence ID" value="NGZ77787.1"/>
    <property type="molecule type" value="Genomic_DNA"/>
</dbReference>